<dbReference type="EMBL" id="ML143484">
    <property type="protein sequence ID" value="TBU24259.1"/>
    <property type="molecule type" value="Genomic_DNA"/>
</dbReference>
<sequence>MEGPDDVHLDPNPASLVRNLWLGPTSSIDQNDLDYGSNAWPITLIHQILTRCTALRALAVVCIGQARWYRLTGVIPASVTSLWLGPVHGELDYKHLPCAPNLRYLTSLDTFMLDTEVRDLVLSPSIAVLRRVYSSADRVTLAFDQLECVQRATVLERLDIVCCGETEEEAKGVLEETANRYEFDRDRVALVPVSSYCDGRRDVIAVLFGDWAAHVRRL</sequence>
<evidence type="ECO:0008006" key="2">
    <source>
        <dbReference type="Google" id="ProtNLM"/>
    </source>
</evidence>
<dbReference type="OrthoDB" id="2998779at2759"/>
<organism evidence="1">
    <name type="scientific">Dichomitus squalens</name>
    <dbReference type="NCBI Taxonomy" id="114155"/>
    <lineage>
        <taxon>Eukaryota</taxon>
        <taxon>Fungi</taxon>
        <taxon>Dikarya</taxon>
        <taxon>Basidiomycota</taxon>
        <taxon>Agaricomycotina</taxon>
        <taxon>Agaricomycetes</taxon>
        <taxon>Polyporales</taxon>
        <taxon>Polyporaceae</taxon>
        <taxon>Dichomitus</taxon>
    </lineage>
</organism>
<name>A0A4Q9MAW7_9APHY</name>
<accession>A0A4Q9MAW7</accession>
<proteinExistence type="predicted"/>
<dbReference type="AlphaFoldDB" id="A0A4Q9MAW7"/>
<protein>
    <recommendedName>
        <fullName evidence="2">F-box domain-containing protein</fullName>
    </recommendedName>
</protein>
<reference evidence="1" key="1">
    <citation type="submission" date="2019-01" db="EMBL/GenBank/DDBJ databases">
        <title>Draft genome sequences of three monokaryotic isolates of the white-rot basidiomycete fungus Dichomitus squalens.</title>
        <authorList>
            <consortium name="DOE Joint Genome Institute"/>
            <person name="Lopez S.C."/>
            <person name="Andreopoulos B."/>
            <person name="Pangilinan J."/>
            <person name="Lipzen A."/>
            <person name="Riley R."/>
            <person name="Ahrendt S."/>
            <person name="Ng V."/>
            <person name="Barry K."/>
            <person name="Daum C."/>
            <person name="Grigoriev I.V."/>
            <person name="Hilden K.S."/>
            <person name="Makela M.R."/>
            <person name="de Vries R.P."/>
        </authorList>
    </citation>
    <scope>NUCLEOTIDE SEQUENCE [LARGE SCALE GENOMIC DNA]</scope>
    <source>
        <strain evidence="1">OM18370.1</strain>
    </source>
</reference>
<evidence type="ECO:0000313" key="1">
    <source>
        <dbReference type="EMBL" id="TBU24259.1"/>
    </source>
</evidence>
<dbReference type="Proteomes" id="UP000292957">
    <property type="component" value="Unassembled WGS sequence"/>
</dbReference>
<gene>
    <name evidence="1" type="ORF">BD311DRAFT_766951</name>
</gene>